<feature type="compositionally biased region" description="Polar residues" evidence="1">
    <location>
        <begin position="1"/>
        <end position="11"/>
    </location>
</feature>
<dbReference type="OrthoDB" id="2976553at2759"/>
<accession>A0A9W8J4L4</accession>
<dbReference type="Proteomes" id="UP001140091">
    <property type="component" value="Unassembled WGS sequence"/>
</dbReference>
<evidence type="ECO:0000313" key="2">
    <source>
        <dbReference type="EMBL" id="KAJ2925843.1"/>
    </source>
</evidence>
<comment type="caution">
    <text evidence="2">The sequence shown here is derived from an EMBL/GenBank/DDBJ whole genome shotgun (WGS) entry which is preliminary data.</text>
</comment>
<name>A0A9W8J4L4_9AGAR</name>
<evidence type="ECO:0000313" key="3">
    <source>
        <dbReference type="Proteomes" id="UP001140091"/>
    </source>
</evidence>
<keyword evidence="3" id="KW-1185">Reference proteome</keyword>
<evidence type="ECO:0000256" key="1">
    <source>
        <dbReference type="SAM" id="MobiDB-lite"/>
    </source>
</evidence>
<reference evidence="2" key="1">
    <citation type="submission" date="2022-06" db="EMBL/GenBank/DDBJ databases">
        <title>Genome Sequence of Candolleomyces eurysporus.</title>
        <authorList>
            <person name="Buettner E."/>
        </authorList>
    </citation>
    <scope>NUCLEOTIDE SEQUENCE</scope>
    <source>
        <strain evidence="2">VTCC 930004</strain>
    </source>
</reference>
<gene>
    <name evidence="2" type="ORF">H1R20_g11250</name>
</gene>
<organism evidence="2 3">
    <name type="scientific">Candolleomyces eurysporus</name>
    <dbReference type="NCBI Taxonomy" id="2828524"/>
    <lineage>
        <taxon>Eukaryota</taxon>
        <taxon>Fungi</taxon>
        <taxon>Dikarya</taxon>
        <taxon>Basidiomycota</taxon>
        <taxon>Agaricomycotina</taxon>
        <taxon>Agaricomycetes</taxon>
        <taxon>Agaricomycetidae</taxon>
        <taxon>Agaricales</taxon>
        <taxon>Agaricineae</taxon>
        <taxon>Psathyrellaceae</taxon>
        <taxon>Candolleomyces</taxon>
    </lineage>
</organism>
<protein>
    <submittedName>
        <fullName evidence="2">Uncharacterized protein</fullName>
    </submittedName>
</protein>
<dbReference type="AlphaFoldDB" id="A0A9W8J4L4"/>
<dbReference type="EMBL" id="JANBPK010001108">
    <property type="protein sequence ID" value="KAJ2925843.1"/>
    <property type="molecule type" value="Genomic_DNA"/>
</dbReference>
<feature type="region of interest" description="Disordered" evidence="1">
    <location>
        <begin position="1"/>
        <end position="50"/>
    </location>
</feature>
<proteinExistence type="predicted"/>
<feature type="non-terminal residue" evidence="2">
    <location>
        <position position="205"/>
    </location>
</feature>
<sequence length="205" mass="22837">MGHSLKVSTNSQRKKSKDKKPDCTESQPKRCSRKTPKSKLATPSKKPISFDQLQEQATAAVEEGGLAKKTLGAYHGHMDRLCAFVQRYSQNEQAQEQAHKVYKETASFLADEIDLADENPKDAEAPTTMDPKFPTTFDGAPKKCTPMAIAMFMFKKCFQEGCGISTADQIRAAAAQYYDTFGEEELYQGTWRFDAATNRYIGNPA</sequence>